<dbReference type="EMBL" id="JAPKNB010000001">
    <property type="protein sequence ID" value="MCX5563746.1"/>
    <property type="molecule type" value="Genomic_DNA"/>
</dbReference>
<evidence type="ECO:0000256" key="10">
    <source>
        <dbReference type="ARBA" id="ARBA00023237"/>
    </source>
</evidence>
<dbReference type="Proteomes" id="UP001208074">
    <property type="component" value="Unassembled WGS sequence"/>
</dbReference>
<dbReference type="GO" id="GO:0015288">
    <property type="term" value="F:porin activity"/>
    <property type="evidence" value="ECO:0007669"/>
    <property type="project" value="UniProtKB-KW"/>
</dbReference>
<keyword evidence="4" id="KW-1134">Transmembrane beta strand</keyword>
<keyword evidence="5" id="KW-0812">Transmembrane</keyword>
<dbReference type="SUPFAM" id="SSF56935">
    <property type="entry name" value="Porins"/>
    <property type="match status" value="1"/>
</dbReference>
<dbReference type="GO" id="GO:0006811">
    <property type="term" value="P:monoatomic ion transport"/>
    <property type="evidence" value="ECO:0007669"/>
    <property type="project" value="UniProtKB-KW"/>
</dbReference>
<evidence type="ECO:0000259" key="12">
    <source>
        <dbReference type="Pfam" id="PF13609"/>
    </source>
</evidence>
<evidence type="ECO:0000256" key="4">
    <source>
        <dbReference type="ARBA" id="ARBA00022452"/>
    </source>
</evidence>
<dbReference type="InterPro" id="IPR050298">
    <property type="entry name" value="Gram-neg_bact_OMP"/>
</dbReference>
<name>A0AAW5VS12_9BURK</name>
<evidence type="ECO:0000256" key="9">
    <source>
        <dbReference type="ARBA" id="ARBA00023136"/>
    </source>
</evidence>
<reference evidence="13" key="1">
    <citation type="submission" date="2022-11" db="EMBL/GenBank/DDBJ databases">
        <title>Biodiversity and phylogenetic relationships of bacteria.</title>
        <authorList>
            <person name="Machado R.A.R."/>
            <person name="Bhat A."/>
            <person name="Loulou A."/>
            <person name="Kallel S."/>
        </authorList>
    </citation>
    <scope>NUCLEOTIDE SEQUENCE</scope>
    <source>
        <strain evidence="13">DSM 16503</strain>
    </source>
</reference>
<dbReference type="GO" id="GO:0046930">
    <property type="term" value="C:pore complex"/>
    <property type="evidence" value="ECO:0007669"/>
    <property type="project" value="UniProtKB-KW"/>
</dbReference>
<dbReference type="AlphaFoldDB" id="A0AAW5VS12"/>
<evidence type="ECO:0000256" key="7">
    <source>
        <dbReference type="ARBA" id="ARBA00023065"/>
    </source>
</evidence>
<dbReference type="InterPro" id="IPR002299">
    <property type="entry name" value="Porin_Neis"/>
</dbReference>
<keyword evidence="9" id="KW-0472">Membrane</keyword>
<gene>
    <name evidence="13" type="ORF">OSH02_00025</name>
</gene>
<dbReference type="PANTHER" id="PTHR34501:SF9">
    <property type="entry name" value="MAJOR OUTER MEMBRANE PROTEIN P.IA"/>
    <property type="match status" value="1"/>
</dbReference>
<evidence type="ECO:0000256" key="1">
    <source>
        <dbReference type="ARBA" id="ARBA00004571"/>
    </source>
</evidence>
<organism evidence="13 14">
    <name type="scientific">Alcaligenes phenolicus</name>
    <dbReference type="NCBI Taxonomy" id="232846"/>
    <lineage>
        <taxon>Bacteria</taxon>
        <taxon>Pseudomonadati</taxon>
        <taxon>Pseudomonadota</taxon>
        <taxon>Betaproteobacteria</taxon>
        <taxon>Burkholderiales</taxon>
        <taxon>Alcaligenaceae</taxon>
        <taxon>Alcaligenes</taxon>
    </lineage>
</organism>
<dbReference type="InterPro" id="IPR033900">
    <property type="entry name" value="Gram_neg_porin_domain"/>
</dbReference>
<keyword evidence="7" id="KW-0406">Ion transport</keyword>
<dbReference type="Pfam" id="PF13609">
    <property type="entry name" value="Porin_4"/>
    <property type="match status" value="1"/>
</dbReference>
<dbReference type="PRINTS" id="PR00184">
    <property type="entry name" value="NEISSPPORIN"/>
</dbReference>
<evidence type="ECO:0000256" key="6">
    <source>
        <dbReference type="ARBA" id="ARBA00022729"/>
    </source>
</evidence>
<dbReference type="RefSeq" id="WP_026485309.1">
    <property type="nucleotide sequence ID" value="NZ_JAPKNB010000001.1"/>
</dbReference>
<proteinExistence type="predicted"/>
<comment type="subcellular location">
    <subcellularLocation>
        <location evidence="1">Cell outer membrane</location>
        <topology evidence="1">Multi-pass membrane protein</topology>
    </subcellularLocation>
</comment>
<feature type="signal peptide" evidence="11">
    <location>
        <begin position="1"/>
        <end position="20"/>
    </location>
</feature>
<keyword evidence="6 11" id="KW-0732">Signal</keyword>
<comment type="subunit">
    <text evidence="2">Homotrimer.</text>
</comment>
<dbReference type="Gene3D" id="2.40.160.10">
    <property type="entry name" value="Porin"/>
    <property type="match status" value="1"/>
</dbReference>
<accession>A0AAW5VS12</accession>
<feature type="chain" id="PRO_5043902310" evidence="11">
    <location>
        <begin position="21"/>
        <end position="367"/>
    </location>
</feature>
<evidence type="ECO:0000313" key="14">
    <source>
        <dbReference type="Proteomes" id="UP001208074"/>
    </source>
</evidence>
<dbReference type="InterPro" id="IPR023614">
    <property type="entry name" value="Porin_dom_sf"/>
</dbReference>
<keyword evidence="10" id="KW-0998">Cell outer membrane</keyword>
<evidence type="ECO:0000256" key="8">
    <source>
        <dbReference type="ARBA" id="ARBA00023114"/>
    </source>
</evidence>
<keyword evidence="3" id="KW-0813">Transport</keyword>
<protein>
    <submittedName>
        <fullName evidence="13">Porin</fullName>
    </submittedName>
</protein>
<dbReference type="CDD" id="cd00342">
    <property type="entry name" value="gram_neg_porins"/>
    <property type="match status" value="1"/>
</dbReference>
<dbReference type="PANTHER" id="PTHR34501">
    <property type="entry name" value="PROTEIN YDDL-RELATED"/>
    <property type="match status" value="1"/>
</dbReference>
<evidence type="ECO:0000256" key="5">
    <source>
        <dbReference type="ARBA" id="ARBA00022692"/>
    </source>
</evidence>
<evidence type="ECO:0000256" key="2">
    <source>
        <dbReference type="ARBA" id="ARBA00011233"/>
    </source>
</evidence>
<evidence type="ECO:0000256" key="3">
    <source>
        <dbReference type="ARBA" id="ARBA00022448"/>
    </source>
</evidence>
<evidence type="ECO:0000313" key="13">
    <source>
        <dbReference type="EMBL" id="MCX5563746.1"/>
    </source>
</evidence>
<feature type="domain" description="Porin" evidence="12">
    <location>
        <begin position="10"/>
        <end position="347"/>
    </location>
</feature>
<dbReference type="GO" id="GO:0009279">
    <property type="term" value="C:cell outer membrane"/>
    <property type="evidence" value="ECO:0007669"/>
    <property type="project" value="UniProtKB-SubCell"/>
</dbReference>
<comment type="caution">
    <text evidence="13">The sequence shown here is derived from an EMBL/GenBank/DDBJ whole genome shotgun (WGS) entry which is preliminary data.</text>
</comment>
<evidence type="ECO:0000256" key="11">
    <source>
        <dbReference type="SAM" id="SignalP"/>
    </source>
</evidence>
<sequence length="367" mass="39044">MRKSTLAFLLAGFAASSVQANESLNLYGLVDGGFGYTRFESKNGKASKSGMWDGGQSSNRWGIRGAEDLGDGLKAVFTLEGGFGLADGKQSQSGRLFGRQATLALKSDAMGELAFGRQGNIGYHWLTSVATPFGNNFNQARSAGTFGVAEVRYDNQIQYQSPKLSGFQFGLGYSFNTDGEQRYSVDGQPNQNVRAITTGIRYASGPLAAVVTYDQLKDASKNSGITAKSWNLASSYDFEVLKIHIGFGVTDDGWFGTPSQIRNSDLSIGSIETFNDGFRAYSYGVGVSVPTGAGGKILAGWGGVSPRKNGVAYLGKDLATQQIMSLAYTHKLSSRTSAYVLGTYGKNIALVAGNKTQSIGIGLRHSF</sequence>
<keyword evidence="8" id="KW-0626">Porin</keyword>